<feature type="transmembrane region" description="Helical" evidence="1">
    <location>
        <begin position="186"/>
        <end position="209"/>
    </location>
</feature>
<keyword evidence="1" id="KW-1133">Transmembrane helix</keyword>
<dbReference type="Proteomes" id="UP000799291">
    <property type="component" value="Unassembled WGS sequence"/>
</dbReference>
<evidence type="ECO:0000313" key="2">
    <source>
        <dbReference type="EMBL" id="KAF2680982.1"/>
    </source>
</evidence>
<keyword evidence="1" id="KW-0472">Membrane</keyword>
<accession>A0A6G1IRX5</accession>
<organism evidence="2 3">
    <name type="scientific">Lentithecium fluviatile CBS 122367</name>
    <dbReference type="NCBI Taxonomy" id="1168545"/>
    <lineage>
        <taxon>Eukaryota</taxon>
        <taxon>Fungi</taxon>
        <taxon>Dikarya</taxon>
        <taxon>Ascomycota</taxon>
        <taxon>Pezizomycotina</taxon>
        <taxon>Dothideomycetes</taxon>
        <taxon>Pleosporomycetidae</taxon>
        <taxon>Pleosporales</taxon>
        <taxon>Massarineae</taxon>
        <taxon>Lentitheciaceae</taxon>
        <taxon>Lentithecium</taxon>
    </lineage>
</organism>
<keyword evidence="1" id="KW-0812">Transmembrane</keyword>
<evidence type="ECO:0000256" key="1">
    <source>
        <dbReference type="SAM" id="Phobius"/>
    </source>
</evidence>
<protein>
    <submittedName>
        <fullName evidence="2">Uncharacterized protein</fullName>
    </submittedName>
</protein>
<gene>
    <name evidence="2" type="ORF">K458DRAFT_392209</name>
</gene>
<name>A0A6G1IRX5_9PLEO</name>
<keyword evidence="3" id="KW-1185">Reference proteome</keyword>
<evidence type="ECO:0000313" key="3">
    <source>
        <dbReference type="Proteomes" id="UP000799291"/>
    </source>
</evidence>
<dbReference type="EMBL" id="MU005593">
    <property type="protein sequence ID" value="KAF2680982.1"/>
    <property type="molecule type" value="Genomic_DNA"/>
</dbReference>
<proteinExistence type="predicted"/>
<dbReference type="AlphaFoldDB" id="A0A6G1IRX5"/>
<reference evidence="2" key="1">
    <citation type="journal article" date="2020" name="Stud. Mycol.">
        <title>101 Dothideomycetes genomes: a test case for predicting lifestyles and emergence of pathogens.</title>
        <authorList>
            <person name="Haridas S."/>
            <person name="Albert R."/>
            <person name="Binder M."/>
            <person name="Bloem J."/>
            <person name="Labutti K."/>
            <person name="Salamov A."/>
            <person name="Andreopoulos B."/>
            <person name="Baker S."/>
            <person name="Barry K."/>
            <person name="Bills G."/>
            <person name="Bluhm B."/>
            <person name="Cannon C."/>
            <person name="Castanera R."/>
            <person name="Culley D."/>
            <person name="Daum C."/>
            <person name="Ezra D."/>
            <person name="Gonzalez J."/>
            <person name="Henrissat B."/>
            <person name="Kuo A."/>
            <person name="Liang C."/>
            <person name="Lipzen A."/>
            <person name="Lutzoni F."/>
            <person name="Magnuson J."/>
            <person name="Mondo S."/>
            <person name="Nolan M."/>
            <person name="Ohm R."/>
            <person name="Pangilinan J."/>
            <person name="Park H.-J."/>
            <person name="Ramirez L."/>
            <person name="Alfaro M."/>
            <person name="Sun H."/>
            <person name="Tritt A."/>
            <person name="Yoshinaga Y."/>
            <person name="Zwiers L.-H."/>
            <person name="Turgeon B."/>
            <person name="Goodwin S."/>
            <person name="Spatafora J."/>
            <person name="Crous P."/>
            <person name="Grigoriev I."/>
        </authorList>
    </citation>
    <scope>NUCLEOTIDE SEQUENCE</scope>
    <source>
        <strain evidence="2">CBS 122367</strain>
    </source>
</reference>
<feature type="transmembrane region" description="Helical" evidence="1">
    <location>
        <begin position="143"/>
        <end position="166"/>
    </location>
</feature>
<sequence length="272" mass="28675">MNDLEAKGKIVAFQLNGGKMGRIVPVGAGCGWTEKSPAVPVKRFMRAVLGKTTAVGMARILDVSVTFLDVAVGSRSGQYEITTSVCEGIGNSTVPKMAVRCWPLGIKDAVMVVISDVVAAPSEIDGESLPFVVGNEGSGNDHVLVYLCDIVIVLRLVVTFAFTFTIGEGPVGTNALPKAGPKVAGAGMLLVAVVVVVECYGDVVWVGIFQTALLALNLQACDGQGLIIFGPGDRSPGSKEFMGMVLFWEGGYVGDAEEEEDRRRRHDGVVNE</sequence>